<accession>A0ABU5ZUL7</accession>
<evidence type="ECO:0000313" key="2">
    <source>
        <dbReference type="EMBL" id="MEB3345750.1"/>
    </source>
</evidence>
<evidence type="ECO:0000313" key="3">
    <source>
        <dbReference type="Proteomes" id="UP001327027"/>
    </source>
</evidence>
<feature type="transmembrane region" description="Helical" evidence="1">
    <location>
        <begin position="12"/>
        <end position="32"/>
    </location>
</feature>
<keyword evidence="1" id="KW-1133">Transmembrane helix</keyword>
<dbReference type="EMBL" id="JAYKLX010000004">
    <property type="protein sequence ID" value="MEB3345750.1"/>
    <property type="molecule type" value="Genomic_DNA"/>
</dbReference>
<sequence length="235" mass="28482">MKLKNRLRFKNWRKYLFEFLSVFFAVTFAFLLDRWNENRKERFTEKTILTEIYNGLARDSIDLDNDEKSIKYNIKAVDYFRKIVNNVEVDNDSLATYYFYLTRDFVTIQNTSGYETLKSIGLEIIKNDSLRRTIIDLYEVRYKLHKKFTEEYDENKYMRNYFEKINNSISPNFIYDNRGNIIGIEQPLNLNKKEKNLIKSYLWKLQINRLDRESAIKGNKSKIGEIRKYIKENLK</sequence>
<proteinExistence type="predicted"/>
<evidence type="ECO:0000256" key="1">
    <source>
        <dbReference type="SAM" id="Phobius"/>
    </source>
</evidence>
<keyword evidence="1" id="KW-0472">Membrane</keyword>
<organism evidence="2 3">
    <name type="scientific">Aquimarina gracilis</name>
    <dbReference type="NCBI Taxonomy" id="874422"/>
    <lineage>
        <taxon>Bacteria</taxon>
        <taxon>Pseudomonadati</taxon>
        <taxon>Bacteroidota</taxon>
        <taxon>Flavobacteriia</taxon>
        <taxon>Flavobacteriales</taxon>
        <taxon>Flavobacteriaceae</taxon>
        <taxon>Aquimarina</taxon>
    </lineage>
</organism>
<reference evidence="2 3" key="1">
    <citation type="journal article" date="2013" name="Int. J. Syst. Evol. Microbiol.">
        <title>Aquimarina gracilis sp. nov., isolated from the gut microflora of a mussel, Mytilus coruscus, and emended description of Aquimarina spongiae.</title>
        <authorList>
            <person name="Park S.C."/>
            <person name="Choe H.N."/>
            <person name="Baik K.S."/>
            <person name="Seong C.N."/>
        </authorList>
    </citation>
    <scope>NUCLEOTIDE SEQUENCE [LARGE SCALE GENOMIC DNA]</scope>
    <source>
        <strain evidence="2 3">PSC32</strain>
    </source>
</reference>
<gene>
    <name evidence="2" type="ORF">U6A24_09775</name>
</gene>
<dbReference type="Proteomes" id="UP001327027">
    <property type="component" value="Unassembled WGS sequence"/>
</dbReference>
<protein>
    <submittedName>
        <fullName evidence="2">Uncharacterized protein</fullName>
    </submittedName>
</protein>
<dbReference type="RefSeq" id="WP_324179781.1">
    <property type="nucleotide sequence ID" value="NZ_BAABAW010000007.1"/>
</dbReference>
<comment type="caution">
    <text evidence="2">The sequence shown here is derived from an EMBL/GenBank/DDBJ whole genome shotgun (WGS) entry which is preliminary data.</text>
</comment>
<keyword evidence="1" id="KW-0812">Transmembrane</keyword>
<keyword evidence="3" id="KW-1185">Reference proteome</keyword>
<name>A0ABU5ZUL7_9FLAO</name>